<keyword evidence="1" id="KW-0472">Membrane</keyword>
<dbReference type="SUPFAM" id="SSF103088">
    <property type="entry name" value="OmpA-like"/>
    <property type="match status" value="1"/>
</dbReference>
<dbReference type="Proteomes" id="UP001194729">
    <property type="component" value="Unassembled WGS sequence"/>
</dbReference>
<sequence length="70" mass="7628">GSNAYNKTLSQNRASAARDYIASQGIDANRVVGIGYGETRLLNRCADGIECSAAEHQINRRTEMKVICPK</sequence>
<evidence type="ECO:0000313" key="3">
    <source>
        <dbReference type="EMBL" id="MBF4983744.1"/>
    </source>
</evidence>
<dbReference type="InterPro" id="IPR006665">
    <property type="entry name" value="OmpA-like"/>
</dbReference>
<organism evidence="3 4">
    <name type="scientific">Nonlabens mediterrranea</name>
    <dbReference type="NCBI Taxonomy" id="1419947"/>
    <lineage>
        <taxon>Bacteria</taxon>
        <taxon>Pseudomonadati</taxon>
        <taxon>Bacteroidota</taxon>
        <taxon>Flavobacteriia</taxon>
        <taxon>Flavobacteriales</taxon>
        <taxon>Flavobacteriaceae</taxon>
        <taxon>Nonlabens</taxon>
    </lineage>
</organism>
<keyword evidence="4" id="KW-1185">Reference proteome</keyword>
<dbReference type="Pfam" id="PF00691">
    <property type="entry name" value="OmpA"/>
    <property type="match status" value="1"/>
</dbReference>
<protein>
    <submittedName>
        <fullName evidence="3">OmpA family protein</fullName>
    </submittedName>
</protein>
<feature type="domain" description="OmpA-like" evidence="2">
    <location>
        <begin position="1"/>
        <end position="70"/>
    </location>
</feature>
<comment type="caution">
    <text evidence="3">The sequence shown here is derived from an EMBL/GenBank/DDBJ whole genome shotgun (WGS) entry which is preliminary data.</text>
</comment>
<gene>
    <name evidence="3" type="ORF">FNJ87_05160</name>
</gene>
<evidence type="ECO:0000313" key="4">
    <source>
        <dbReference type="Proteomes" id="UP001194729"/>
    </source>
</evidence>
<dbReference type="PROSITE" id="PS51123">
    <property type="entry name" value="OMPA_2"/>
    <property type="match status" value="1"/>
</dbReference>
<dbReference type="CDD" id="cd07185">
    <property type="entry name" value="OmpA_C-like"/>
    <property type="match status" value="1"/>
</dbReference>
<dbReference type="InterPro" id="IPR036737">
    <property type="entry name" value="OmpA-like_sf"/>
</dbReference>
<reference evidence="3 4" key="1">
    <citation type="submission" date="2020-11" db="EMBL/GenBank/DDBJ databases">
        <title>P. mediterranea TC4 genome.</title>
        <authorList>
            <person name="Molmeret M."/>
        </authorList>
    </citation>
    <scope>NUCLEOTIDE SEQUENCE [LARGE SCALE GENOMIC DNA]</scope>
    <source>
        <strain evidence="3 4">TC4</strain>
    </source>
</reference>
<dbReference type="Gene3D" id="3.30.1330.60">
    <property type="entry name" value="OmpA-like domain"/>
    <property type="match status" value="1"/>
</dbReference>
<evidence type="ECO:0000259" key="2">
    <source>
        <dbReference type="PROSITE" id="PS51123"/>
    </source>
</evidence>
<name>A0ABS0A340_9FLAO</name>
<dbReference type="EMBL" id="JADKYU010000267">
    <property type="protein sequence ID" value="MBF4983744.1"/>
    <property type="molecule type" value="Genomic_DNA"/>
</dbReference>
<proteinExistence type="predicted"/>
<evidence type="ECO:0000256" key="1">
    <source>
        <dbReference type="PROSITE-ProRule" id="PRU00473"/>
    </source>
</evidence>
<accession>A0ABS0A340</accession>
<feature type="non-terminal residue" evidence="3">
    <location>
        <position position="1"/>
    </location>
</feature>